<evidence type="ECO:0000313" key="12">
    <source>
        <dbReference type="EMBL" id="AZL19534.1"/>
    </source>
</evidence>
<sequence>MTVLTKRSRDEVEVEALAMANCLMLLSRVGKSAASPAGRLFTCKTCNREFSSFQALGGHRASHKKPRLMAGAGDHLHVQKPSSPAKPKTHECPICGLEFSIGQALGGHMRRHRASTVSDGSTGTSSQSTEMEKTTIISSSKKRIILSLDLNLTPYENKLKLANIAPWLQIAR</sequence>
<dbReference type="EMBL" id="MH621298">
    <property type="protein sequence ID" value="AZL19534.1"/>
    <property type="molecule type" value="mRNA"/>
</dbReference>
<dbReference type="Pfam" id="PF13912">
    <property type="entry name" value="zf-C2H2_6"/>
    <property type="match status" value="2"/>
</dbReference>
<dbReference type="AlphaFoldDB" id="A0A3S8T946"/>
<keyword evidence="4 9" id="KW-0863">Zinc-finger</keyword>
<protein>
    <submittedName>
        <fullName evidence="12">Transcription factor ZAT1</fullName>
    </submittedName>
</protein>
<dbReference type="GO" id="GO:0010200">
    <property type="term" value="P:response to chitin"/>
    <property type="evidence" value="ECO:0007669"/>
    <property type="project" value="TreeGrafter"/>
</dbReference>
<dbReference type="GO" id="GO:0006950">
    <property type="term" value="P:response to stress"/>
    <property type="evidence" value="ECO:0007669"/>
    <property type="project" value="TreeGrafter"/>
</dbReference>
<evidence type="ECO:0000256" key="5">
    <source>
        <dbReference type="ARBA" id="ARBA00022833"/>
    </source>
</evidence>
<evidence type="ECO:0000256" key="3">
    <source>
        <dbReference type="ARBA" id="ARBA00022737"/>
    </source>
</evidence>
<feature type="domain" description="C2H2-type" evidence="11">
    <location>
        <begin position="41"/>
        <end position="68"/>
    </location>
</feature>
<evidence type="ECO:0000256" key="2">
    <source>
        <dbReference type="ARBA" id="ARBA00022723"/>
    </source>
</evidence>
<comment type="subcellular location">
    <subcellularLocation>
        <location evidence="1">Nucleus</location>
    </subcellularLocation>
</comment>
<evidence type="ECO:0000256" key="8">
    <source>
        <dbReference type="ARBA" id="ARBA00023242"/>
    </source>
</evidence>
<name>A0A3S8T946_DIOKA</name>
<dbReference type="SMART" id="SM00355">
    <property type="entry name" value="ZnF_C2H2"/>
    <property type="match status" value="2"/>
</dbReference>
<dbReference type="GO" id="GO:0008270">
    <property type="term" value="F:zinc ion binding"/>
    <property type="evidence" value="ECO:0007669"/>
    <property type="project" value="UniProtKB-KW"/>
</dbReference>
<dbReference type="PROSITE" id="PS00028">
    <property type="entry name" value="ZINC_FINGER_C2H2_1"/>
    <property type="match status" value="2"/>
</dbReference>
<keyword evidence="2" id="KW-0479">Metal-binding</keyword>
<keyword evidence="8" id="KW-0539">Nucleus</keyword>
<keyword evidence="3" id="KW-0677">Repeat</keyword>
<dbReference type="PANTHER" id="PTHR26374:SF379">
    <property type="entry name" value="ZINC FINGER PROTEIN ZAT12"/>
    <property type="match status" value="1"/>
</dbReference>
<keyword evidence="5" id="KW-0862">Zinc</keyword>
<proteinExistence type="evidence at transcript level"/>
<dbReference type="InterPro" id="IPR013087">
    <property type="entry name" value="Znf_C2H2_type"/>
</dbReference>
<feature type="compositionally biased region" description="Low complexity" evidence="10">
    <location>
        <begin position="115"/>
        <end position="129"/>
    </location>
</feature>
<evidence type="ECO:0000256" key="9">
    <source>
        <dbReference type="PROSITE-ProRule" id="PRU00042"/>
    </source>
</evidence>
<accession>A0A3S8T946</accession>
<reference evidence="12" key="1">
    <citation type="submission" date="2018-07" db="EMBL/GenBank/DDBJ databases">
        <title>Persimmon fruit deastringency treatment transcriptome analysis.</title>
        <authorList>
            <person name="Gong Z."/>
            <person name="Zhu Q."/>
            <person name="Yin X."/>
        </authorList>
    </citation>
    <scope>NUCLEOTIDE SEQUENCE</scope>
</reference>
<feature type="domain" description="C2H2-type" evidence="11">
    <location>
        <begin position="90"/>
        <end position="117"/>
    </location>
</feature>
<dbReference type="InterPro" id="IPR036236">
    <property type="entry name" value="Znf_C2H2_sf"/>
</dbReference>
<keyword evidence="7" id="KW-0804">Transcription</keyword>
<evidence type="ECO:0000256" key="6">
    <source>
        <dbReference type="ARBA" id="ARBA00023015"/>
    </source>
</evidence>
<dbReference type="PANTHER" id="PTHR26374">
    <property type="entry name" value="ZINC FINGER PROTEIN ZAT5"/>
    <property type="match status" value="1"/>
</dbReference>
<evidence type="ECO:0000259" key="11">
    <source>
        <dbReference type="PROSITE" id="PS50157"/>
    </source>
</evidence>
<evidence type="ECO:0000256" key="4">
    <source>
        <dbReference type="ARBA" id="ARBA00022771"/>
    </source>
</evidence>
<dbReference type="SUPFAM" id="SSF57667">
    <property type="entry name" value="beta-beta-alpha zinc fingers"/>
    <property type="match status" value="1"/>
</dbReference>
<evidence type="ECO:0000256" key="7">
    <source>
        <dbReference type="ARBA" id="ARBA00023163"/>
    </source>
</evidence>
<evidence type="ECO:0000256" key="10">
    <source>
        <dbReference type="SAM" id="MobiDB-lite"/>
    </source>
</evidence>
<evidence type="ECO:0000256" key="1">
    <source>
        <dbReference type="ARBA" id="ARBA00004123"/>
    </source>
</evidence>
<feature type="region of interest" description="Disordered" evidence="10">
    <location>
        <begin position="114"/>
        <end position="134"/>
    </location>
</feature>
<keyword evidence="6" id="KW-0805">Transcription regulation</keyword>
<dbReference type="Gene3D" id="3.30.160.60">
    <property type="entry name" value="Classic Zinc Finger"/>
    <property type="match status" value="1"/>
</dbReference>
<organism evidence="12">
    <name type="scientific">Diospyros kaki</name>
    <name type="common">Kaki persimmon</name>
    <name type="synonym">Diospyros chinensis</name>
    <dbReference type="NCBI Taxonomy" id="35925"/>
    <lineage>
        <taxon>Eukaryota</taxon>
        <taxon>Viridiplantae</taxon>
        <taxon>Streptophyta</taxon>
        <taxon>Embryophyta</taxon>
        <taxon>Tracheophyta</taxon>
        <taxon>Spermatophyta</taxon>
        <taxon>Magnoliopsida</taxon>
        <taxon>eudicotyledons</taxon>
        <taxon>Gunneridae</taxon>
        <taxon>Pentapetalae</taxon>
        <taxon>asterids</taxon>
        <taxon>Ericales</taxon>
        <taxon>Ebenaceae</taxon>
        <taxon>Diospyros</taxon>
    </lineage>
</organism>
<dbReference type="GO" id="GO:0005634">
    <property type="term" value="C:nucleus"/>
    <property type="evidence" value="ECO:0007669"/>
    <property type="project" value="UniProtKB-SubCell"/>
</dbReference>
<dbReference type="PROSITE" id="PS50157">
    <property type="entry name" value="ZINC_FINGER_C2H2_2"/>
    <property type="match status" value="2"/>
</dbReference>